<evidence type="ECO:0000313" key="5">
    <source>
        <dbReference type="Proteomes" id="UP000676336"/>
    </source>
</evidence>
<dbReference type="GO" id="GO:0005524">
    <property type="term" value="F:ATP binding"/>
    <property type="evidence" value="ECO:0007669"/>
    <property type="project" value="UniProtKB-KW"/>
</dbReference>
<proteinExistence type="predicted"/>
<dbReference type="PANTHER" id="PTHR43272">
    <property type="entry name" value="LONG-CHAIN-FATTY-ACID--COA LIGASE"/>
    <property type="match status" value="1"/>
</dbReference>
<dbReference type="AlphaFoldDB" id="A0A8S3JWD2"/>
<dbReference type="Proteomes" id="UP000676336">
    <property type="component" value="Unassembled WGS sequence"/>
</dbReference>
<keyword evidence="2" id="KW-0547">Nucleotide-binding</keyword>
<gene>
    <name evidence="4" type="ORF">SMN809_LOCUS82512</name>
</gene>
<dbReference type="GO" id="GO:0005783">
    <property type="term" value="C:endoplasmic reticulum"/>
    <property type="evidence" value="ECO:0007669"/>
    <property type="project" value="TreeGrafter"/>
</dbReference>
<evidence type="ECO:0000256" key="1">
    <source>
        <dbReference type="ARBA" id="ARBA00022598"/>
    </source>
</evidence>
<dbReference type="GO" id="GO:0016020">
    <property type="term" value="C:membrane"/>
    <property type="evidence" value="ECO:0007669"/>
    <property type="project" value="TreeGrafter"/>
</dbReference>
<keyword evidence="1" id="KW-0436">Ligase</keyword>
<name>A0A8S3JWD2_9BILA</name>
<organism evidence="4 5">
    <name type="scientific">Rotaria magnacalcarata</name>
    <dbReference type="NCBI Taxonomy" id="392030"/>
    <lineage>
        <taxon>Eukaryota</taxon>
        <taxon>Metazoa</taxon>
        <taxon>Spiralia</taxon>
        <taxon>Gnathifera</taxon>
        <taxon>Rotifera</taxon>
        <taxon>Eurotatoria</taxon>
        <taxon>Bdelloidea</taxon>
        <taxon>Philodinida</taxon>
        <taxon>Philodinidae</taxon>
        <taxon>Rotaria</taxon>
    </lineage>
</organism>
<accession>A0A8S3JWD2</accession>
<dbReference type="SUPFAM" id="SSF56801">
    <property type="entry name" value="Acetyl-CoA synthetase-like"/>
    <property type="match status" value="1"/>
</dbReference>
<dbReference type="GO" id="GO:0004467">
    <property type="term" value="F:long-chain fatty acid-CoA ligase activity"/>
    <property type="evidence" value="ECO:0007669"/>
    <property type="project" value="TreeGrafter"/>
</dbReference>
<comment type="caution">
    <text evidence="4">The sequence shown here is derived from an EMBL/GenBank/DDBJ whole genome shotgun (WGS) entry which is preliminary data.</text>
</comment>
<evidence type="ECO:0008006" key="6">
    <source>
        <dbReference type="Google" id="ProtNLM"/>
    </source>
</evidence>
<dbReference type="EMBL" id="CAJOBI010351941">
    <property type="protein sequence ID" value="CAF5221750.1"/>
    <property type="molecule type" value="Genomic_DNA"/>
</dbReference>
<evidence type="ECO:0000256" key="2">
    <source>
        <dbReference type="ARBA" id="ARBA00022741"/>
    </source>
</evidence>
<evidence type="ECO:0000313" key="4">
    <source>
        <dbReference type="EMBL" id="CAF5221750.1"/>
    </source>
</evidence>
<reference evidence="4" key="1">
    <citation type="submission" date="2021-02" db="EMBL/GenBank/DDBJ databases">
        <authorList>
            <person name="Nowell W R."/>
        </authorList>
    </citation>
    <scope>NUCLEOTIDE SEQUENCE</scope>
</reference>
<sequence length="137" mass="15873">SQGEFIAPEKIEGIYGRSQFISQVYVYGDSLQSFPIAIVLLDDDFVQKWAAENDNDSIVLDTDESKRQLTEIVLKDMIEKEKERDLMSFEQVKVIAIITEPFTIENGLLTPTFKARRYAVEKKYKPLFDELYKTISH</sequence>
<protein>
    <recommendedName>
        <fullName evidence="6">Long-chain fatty acid--CoA ligase</fullName>
    </recommendedName>
</protein>
<dbReference type="PANTHER" id="PTHR43272:SF33">
    <property type="entry name" value="AMP-BINDING DOMAIN-CONTAINING PROTEIN-RELATED"/>
    <property type="match status" value="1"/>
</dbReference>
<feature type="non-terminal residue" evidence="4">
    <location>
        <position position="1"/>
    </location>
</feature>
<evidence type="ECO:0000256" key="3">
    <source>
        <dbReference type="ARBA" id="ARBA00022840"/>
    </source>
</evidence>
<keyword evidence="3" id="KW-0067">ATP-binding</keyword>